<name>W4P4X1_9BACE</name>
<keyword evidence="1" id="KW-0472">Membrane</keyword>
<accession>W4P4X1</accession>
<proteinExistence type="predicted"/>
<dbReference type="EMBL" id="BAIQ01000007">
    <property type="protein sequence ID" value="GAE14822.1"/>
    <property type="molecule type" value="Genomic_DNA"/>
</dbReference>
<comment type="caution">
    <text evidence="2">The sequence shown here is derived from an EMBL/GenBank/DDBJ whole genome shotgun (WGS) entry which is preliminary data.</text>
</comment>
<gene>
    <name evidence="2" type="ORF">JCM6292_1012</name>
</gene>
<dbReference type="Proteomes" id="UP000018861">
    <property type="component" value="Unassembled WGS sequence"/>
</dbReference>
<feature type="transmembrane region" description="Helical" evidence="1">
    <location>
        <begin position="44"/>
        <end position="61"/>
    </location>
</feature>
<reference evidence="2 3" key="1">
    <citation type="journal article" date="2014" name="Genome Announc.">
        <title>Draft Genome Sequences of Three Strains of Bacteroides pyogenes Isolated from a Cat and Swine.</title>
        <authorList>
            <person name="Sakamoto M."/>
            <person name="Oshima K."/>
            <person name="Suda W."/>
            <person name="Kitamura K."/>
            <person name="Iida T."/>
            <person name="Hattori M."/>
            <person name="Ohkuma M."/>
        </authorList>
    </citation>
    <scope>NUCLEOTIDE SEQUENCE [LARGE SCALE GENOMIC DNA]</scope>
    <source>
        <strain evidence="2 3">JCM 6292</strain>
    </source>
</reference>
<evidence type="ECO:0000313" key="3">
    <source>
        <dbReference type="Proteomes" id="UP000018861"/>
    </source>
</evidence>
<organism evidence="2 3">
    <name type="scientific">Bacteroides pyogenes JCM 6292</name>
    <dbReference type="NCBI Taxonomy" id="1235809"/>
    <lineage>
        <taxon>Bacteria</taxon>
        <taxon>Pseudomonadati</taxon>
        <taxon>Bacteroidota</taxon>
        <taxon>Bacteroidia</taxon>
        <taxon>Bacteroidales</taxon>
        <taxon>Bacteroidaceae</taxon>
        <taxon>Bacteroides</taxon>
    </lineage>
</organism>
<evidence type="ECO:0000256" key="1">
    <source>
        <dbReference type="SAM" id="Phobius"/>
    </source>
</evidence>
<protein>
    <submittedName>
        <fullName evidence="2">Uncharacterized protein</fullName>
    </submittedName>
</protein>
<keyword evidence="1" id="KW-0812">Transmembrane</keyword>
<dbReference type="AlphaFoldDB" id="W4P4X1"/>
<keyword evidence="1" id="KW-1133">Transmembrane helix</keyword>
<evidence type="ECO:0000313" key="2">
    <source>
        <dbReference type="EMBL" id="GAE14822.1"/>
    </source>
</evidence>
<sequence length="62" mass="7160">MSPAPEVRHLQSLFPNDFESRATIGGRCNMDERQLQPHIRKTKAVNLLFLLGFSPLFRIFAF</sequence>